<reference evidence="2 3" key="1">
    <citation type="submission" date="2018-05" db="EMBL/GenBank/DDBJ databases">
        <title>Micromonospora from Atacama Desert.</title>
        <authorList>
            <person name="Carro L."/>
            <person name="Goodfellow M."/>
            <person name="Klenk H.-P."/>
        </authorList>
    </citation>
    <scope>NUCLEOTIDE SEQUENCE [LARGE SCALE GENOMIC DNA]</scope>
    <source>
        <strain evidence="2 3">LB39</strain>
    </source>
</reference>
<feature type="region of interest" description="Disordered" evidence="1">
    <location>
        <begin position="1"/>
        <end position="63"/>
    </location>
</feature>
<proteinExistence type="predicted"/>
<evidence type="ECO:0000313" key="3">
    <source>
        <dbReference type="Proteomes" id="UP000282312"/>
    </source>
</evidence>
<name>A0A3N9X7Z6_9ACTN</name>
<sequence>MGKVVRGGQRSARATPLGKVQPTEDVAASGRALDRDRSTKDAADARGRAAHTKTVEGTQHTTT</sequence>
<dbReference type="Proteomes" id="UP000282312">
    <property type="component" value="Unassembled WGS sequence"/>
</dbReference>
<dbReference type="AlphaFoldDB" id="A0A3N9X7Z6"/>
<protein>
    <submittedName>
        <fullName evidence="2">Uncharacterized protein</fullName>
    </submittedName>
</protein>
<evidence type="ECO:0000313" key="2">
    <source>
        <dbReference type="EMBL" id="RQX09082.1"/>
    </source>
</evidence>
<gene>
    <name evidence="2" type="ORF">DLJ59_01240</name>
</gene>
<dbReference type="EMBL" id="QGSZ01000074">
    <property type="protein sequence ID" value="RQX09082.1"/>
    <property type="molecule type" value="Genomic_DNA"/>
</dbReference>
<organism evidence="2 3">
    <name type="scientific">Micromonospora inaquosa</name>
    <dbReference type="NCBI Taxonomy" id="2203716"/>
    <lineage>
        <taxon>Bacteria</taxon>
        <taxon>Bacillati</taxon>
        <taxon>Actinomycetota</taxon>
        <taxon>Actinomycetes</taxon>
        <taxon>Micromonosporales</taxon>
        <taxon>Micromonosporaceae</taxon>
        <taxon>Micromonospora</taxon>
    </lineage>
</organism>
<evidence type="ECO:0000256" key="1">
    <source>
        <dbReference type="SAM" id="MobiDB-lite"/>
    </source>
</evidence>
<feature type="compositionally biased region" description="Basic and acidic residues" evidence="1">
    <location>
        <begin position="32"/>
        <end position="47"/>
    </location>
</feature>
<keyword evidence="3" id="KW-1185">Reference proteome</keyword>
<comment type="caution">
    <text evidence="2">The sequence shown here is derived from an EMBL/GenBank/DDBJ whole genome shotgun (WGS) entry which is preliminary data.</text>
</comment>
<accession>A0A3N9X7Z6</accession>
<dbReference type="RefSeq" id="WP_124770678.1">
    <property type="nucleotide sequence ID" value="NZ_QGSZ01000074.1"/>
</dbReference>